<dbReference type="GO" id="GO:0000103">
    <property type="term" value="P:sulfate assimilation"/>
    <property type="evidence" value="ECO:0007669"/>
    <property type="project" value="TreeGrafter"/>
</dbReference>
<evidence type="ECO:0000256" key="8">
    <source>
        <dbReference type="ARBA" id="ARBA00023032"/>
    </source>
</evidence>
<name>A0A918XAN7_9ACTN</name>
<dbReference type="Pfam" id="PF07264">
    <property type="entry name" value="EI24"/>
    <property type="match status" value="1"/>
</dbReference>
<feature type="transmembrane region" description="Helical" evidence="10">
    <location>
        <begin position="171"/>
        <end position="191"/>
    </location>
</feature>
<evidence type="ECO:0000256" key="7">
    <source>
        <dbReference type="ARBA" id="ARBA00022989"/>
    </source>
</evidence>
<dbReference type="PANTHER" id="PTHR37468:SF1">
    <property type="entry name" value="SULFATE TRANSPORTER CYSZ"/>
    <property type="match status" value="1"/>
</dbReference>
<keyword evidence="5" id="KW-0028">Amino-acid biosynthesis</keyword>
<organism evidence="11 12">
    <name type="scientific">Nocardiopsis kunsanensis</name>
    <dbReference type="NCBI Taxonomy" id="141693"/>
    <lineage>
        <taxon>Bacteria</taxon>
        <taxon>Bacillati</taxon>
        <taxon>Actinomycetota</taxon>
        <taxon>Actinomycetes</taxon>
        <taxon>Streptosporangiales</taxon>
        <taxon>Nocardiopsidaceae</taxon>
        <taxon>Nocardiopsis</taxon>
    </lineage>
</organism>
<feature type="transmembrane region" description="Helical" evidence="10">
    <location>
        <begin position="28"/>
        <end position="54"/>
    </location>
</feature>
<sequence>MSNPVREIFGGFGHLLRGVGILLKRPRLFLLGALPAVFVWLVFLGLFVALVFNIEDLVGWATPFASDWDDLWQGLVRGGISVVALVGAFLVFVVSFTTVTLAVGAPVYDKIGELVEEELGGAPEEPDESLTASVLRAIRQSVVIVLVSLAVTLLVFLIGLVPFVGWIAGPVLAAVTGGWLLGIELVANAFDRRGLLRLKDRHRSMSTRRLRVLGFTVPTYFLLAVPFLAVVVFPAATAGATMLARDLLPAAPPETQPENEKA</sequence>
<keyword evidence="4" id="KW-0997">Cell inner membrane</keyword>
<evidence type="ECO:0000256" key="4">
    <source>
        <dbReference type="ARBA" id="ARBA00022519"/>
    </source>
</evidence>
<dbReference type="PANTHER" id="PTHR37468">
    <property type="entry name" value="SULFATE TRANSPORTER CYSZ"/>
    <property type="match status" value="1"/>
</dbReference>
<feature type="transmembrane region" description="Helical" evidence="10">
    <location>
        <begin position="74"/>
        <end position="103"/>
    </location>
</feature>
<evidence type="ECO:0000256" key="9">
    <source>
        <dbReference type="ARBA" id="ARBA00023136"/>
    </source>
</evidence>
<comment type="caution">
    <text evidence="11">The sequence shown here is derived from an EMBL/GenBank/DDBJ whole genome shotgun (WGS) entry which is preliminary data.</text>
</comment>
<keyword evidence="3" id="KW-1003">Cell membrane</keyword>
<evidence type="ECO:0000256" key="1">
    <source>
        <dbReference type="ARBA" id="ARBA00004141"/>
    </source>
</evidence>
<reference evidence="11 12" key="1">
    <citation type="journal article" date="2014" name="Int. J. Syst. Evol. Microbiol.">
        <title>Complete genome sequence of Corynebacterium casei LMG S-19264T (=DSM 44701T), isolated from a smear-ripened cheese.</title>
        <authorList>
            <consortium name="US DOE Joint Genome Institute (JGI-PGF)"/>
            <person name="Walter F."/>
            <person name="Albersmeier A."/>
            <person name="Kalinowski J."/>
            <person name="Ruckert C."/>
        </authorList>
    </citation>
    <scope>NUCLEOTIDE SEQUENCE [LARGE SCALE GENOMIC DNA]</scope>
    <source>
        <strain evidence="11 12">KCTC 19473</strain>
    </source>
</reference>
<dbReference type="GO" id="GO:0019344">
    <property type="term" value="P:cysteine biosynthetic process"/>
    <property type="evidence" value="ECO:0007669"/>
    <property type="project" value="TreeGrafter"/>
</dbReference>
<accession>A0A918XAN7</accession>
<dbReference type="Proteomes" id="UP000654947">
    <property type="component" value="Unassembled WGS sequence"/>
</dbReference>
<comment type="subcellular location">
    <subcellularLocation>
        <location evidence="1">Membrane</location>
        <topology evidence="1">Multi-pass membrane protein</topology>
    </subcellularLocation>
</comment>
<protein>
    <submittedName>
        <fullName evidence="11">Membrane protein</fullName>
    </submittedName>
</protein>
<evidence type="ECO:0000313" key="12">
    <source>
        <dbReference type="Proteomes" id="UP000654947"/>
    </source>
</evidence>
<keyword evidence="2" id="KW-0813">Transport</keyword>
<evidence type="ECO:0000256" key="6">
    <source>
        <dbReference type="ARBA" id="ARBA00022692"/>
    </source>
</evidence>
<evidence type="ECO:0000256" key="10">
    <source>
        <dbReference type="SAM" id="Phobius"/>
    </source>
</evidence>
<gene>
    <name evidence="11" type="ORF">GCM10007147_16550</name>
</gene>
<evidence type="ECO:0000256" key="2">
    <source>
        <dbReference type="ARBA" id="ARBA00022448"/>
    </source>
</evidence>
<dbReference type="GO" id="GO:0009675">
    <property type="term" value="F:high-affinity sulfate:proton symporter activity"/>
    <property type="evidence" value="ECO:0007669"/>
    <property type="project" value="TreeGrafter"/>
</dbReference>
<keyword evidence="8" id="KW-0764">Sulfate transport</keyword>
<dbReference type="InterPro" id="IPR059112">
    <property type="entry name" value="CysZ/EI24"/>
</dbReference>
<dbReference type="GO" id="GO:0005886">
    <property type="term" value="C:plasma membrane"/>
    <property type="evidence" value="ECO:0007669"/>
    <property type="project" value="TreeGrafter"/>
</dbReference>
<feature type="transmembrane region" description="Helical" evidence="10">
    <location>
        <begin position="212"/>
        <end position="236"/>
    </location>
</feature>
<evidence type="ECO:0000256" key="5">
    <source>
        <dbReference type="ARBA" id="ARBA00022605"/>
    </source>
</evidence>
<keyword evidence="9 10" id="KW-0472">Membrane</keyword>
<keyword evidence="12" id="KW-1185">Reference proteome</keyword>
<keyword evidence="6 10" id="KW-0812">Transmembrane</keyword>
<dbReference type="InterPro" id="IPR050480">
    <property type="entry name" value="CysZ-like"/>
</dbReference>
<feature type="transmembrane region" description="Helical" evidence="10">
    <location>
        <begin position="142"/>
        <end position="165"/>
    </location>
</feature>
<dbReference type="EMBL" id="BMXL01000006">
    <property type="protein sequence ID" value="GHD22369.1"/>
    <property type="molecule type" value="Genomic_DNA"/>
</dbReference>
<dbReference type="AlphaFoldDB" id="A0A918XAN7"/>
<keyword evidence="7 10" id="KW-1133">Transmembrane helix</keyword>
<evidence type="ECO:0000256" key="3">
    <source>
        <dbReference type="ARBA" id="ARBA00022475"/>
    </source>
</evidence>
<proteinExistence type="predicted"/>
<evidence type="ECO:0000313" key="11">
    <source>
        <dbReference type="EMBL" id="GHD22369.1"/>
    </source>
</evidence>